<evidence type="ECO:0000256" key="6">
    <source>
        <dbReference type="ARBA" id="ARBA00022925"/>
    </source>
</evidence>
<feature type="transmembrane region" description="Helical" evidence="11">
    <location>
        <begin position="73"/>
        <end position="90"/>
    </location>
</feature>
<dbReference type="PROSITE" id="PS00950">
    <property type="entry name" value="BACTERIAL_OPSIN_1"/>
    <property type="match status" value="1"/>
</dbReference>
<evidence type="ECO:0000256" key="7">
    <source>
        <dbReference type="ARBA" id="ARBA00022989"/>
    </source>
</evidence>
<comment type="similarity">
    <text evidence="2">Belongs to the archaeal/bacterial/fungal opsin family.</text>
</comment>
<evidence type="ECO:0000256" key="5">
    <source>
        <dbReference type="ARBA" id="ARBA00022692"/>
    </source>
</evidence>
<dbReference type="InterPro" id="IPR001425">
    <property type="entry name" value="Arc/bac/fun_rhodopsins"/>
</dbReference>
<dbReference type="PRINTS" id="PR00251">
    <property type="entry name" value="BACTRLOPSIN"/>
</dbReference>
<dbReference type="SUPFAM" id="SSF81321">
    <property type="entry name" value="Family A G protein-coupled receptor-like"/>
    <property type="match status" value="1"/>
</dbReference>
<dbReference type="PROSITE" id="PS00327">
    <property type="entry name" value="BACTERIAL_OPSIN_RET"/>
    <property type="match status" value="1"/>
</dbReference>
<dbReference type="GO" id="GO:0007602">
    <property type="term" value="P:phototransduction"/>
    <property type="evidence" value="ECO:0007669"/>
    <property type="project" value="UniProtKB-KW"/>
</dbReference>
<keyword evidence="3" id="KW-0600">Photoreceptor protein</keyword>
<feature type="transmembrane region" description="Helical" evidence="11">
    <location>
        <begin position="163"/>
        <end position="181"/>
    </location>
</feature>
<dbReference type="RefSeq" id="WP_089768988.1">
    <property type="nucleotide sequence ID" value="NZ_FNPB01000013.1"/>
</dbReference>
<evidence type="ECO:0000313" key="12">
    <source>
        <dbReference type="EMBL" id="SDY38814.1"/>
    </source>
</evidence>
<dbReference type="Pfam" id="PF01036">
    <property type="entry name" value="Bac_rhodopsin"/>
    <property type="match status" value="1"/>
</dbReference>
<organism evidence="12 13">
    <name type="scientific">Halobellus clavatus</name>
    <dbReference type="NCBI Taxonomy" id="660517"/>
    <lineage>
        <taxon>Archaea</taxon>
        <taxon>Methanobacteriati</taxon>
        <taxon>Methanobacteriota</taxon>
        <taxon>Stenosarchaea group</taxon>
        <taxon>Halobacteria</taxon>
        <taxon>Halobacteriales</taxon>
        <taxon>Haloferacaceae</taxon>
        <taxon>Halobellus</taxon>
    </lineage>
</organism>
<dbReference type="GO" id="GO:0009881">
    <property type="term" value="F:photoreceptor activity"/>
    <property type="evidence" value="ECO:0007669"/>
    <property type="project" value="UniProtKB-KW"/>
</dbReference>
<comment type="subcellular location">
    <subcellularLocation>
        <location evidence="1">Membrane</location>
        <topology evidence="1">Multi-pass membrane protein</topology>
    </subcellularLocation>
</comment>
<dbReference type="CDD" id="cd15029">
    <property type="entry name" value="7tm_SRI_SRII"/>
    <property type="match status" value="1"/>
</dbReference>
<evidence type="ECO:0000256" key="1">
    <source>
        <dbReference type="ARBA" id="ARBA00004141"/>
    </source>
</evidence>
<dbReference type="PANTHER" id="PTHR28286">
    <property type="match status" value="1"/>
</dbReference>
<evidence type="ECO:0000256" key="9">
    <source>
        <dbReference type="ARBA" id="ARBA00023136"/>
    </source>
</evidence>
<dbReference type="GO" id="GO:0016020">
    <property type="term" value="C:membrane"/>
    <property type="evidence" value="ECO:0007669"/>
    <property type="project" value="UniProtKB-SubCell"/>
</dbReference>
<dbReference type="OrthoDB" id="330248at2157"/>
<keyword evidence="8" id="KW-0157">Chromophore</keyword>
<reference evidence="13" key="1">
    <citation type="submission" date="2016-10" db="EMBL/GenBank/DDBJ databases">
        <authorList>
            <person name="Varghese N."/>
            <person name="Submissions S."/>
        </authorList>
    </citation>
    <scope>NUCLEOTIDE SEQUENCE [LARGE SCALE GENOMIC DNA]</scope>
    <source>
        <strain evidence="13">CGMCC 1.10118</strain>
    </source>
</reference>
<keyword evidence="4" id="KW-0716">Sensory transduction</keyword>
<keyword evidence="5 11" id="KW-0812">Transmembrane</keyword>
<dbReference type="SMART" id="SM01021">
    <property type="entry name" value="Bac_rhodopsin"/>
    <property type="match status" value="1"/>
</dbReference>
<feature type="transmembrane region" description="Helical" evidence="11">
    <location>
        <begin position="40"/>
        <end position="61"/>
    </location>
</feature>
<accession>A0A1H3JHV8</accession>
<dbReference type="PANTHER" id="PTHR28286:SF2">
    <property type="entry name" value="BACTERIORHODOPSIN _OPSIN, NOPA (EUROFUNG)"/>
    <property type="match status" value="1"/>
</dbReference>
<feature type="transmembrane region" description="Helical" evidence="11">
    <location>
        <begin position="193"/>
        <end position="213"/>
    </location>
</feature>
<gene>
    <name evidence="12" type="ORF">SAMN04487946_11374</name>
</gene>
<protein>
    <submittedName>
        <fullName evidence="12">Sensory rhodopsin</fullName>
    </submittedName>
</protein>
<keyword evidence="13" id="KW-1185">Reference proteome</keyword>
<feature type="transmembrane region" description="Helical" evidence="11">
    <location>
        <begin position="121"/>
        <end position="142"/>
    </location>
</feature>
<evidence type="ECO:0000256" key="2">
    <source>
        <dbReference type="ARBA" id="ARBA00008130"/>
    </source>
</evidence>
<evidence type="ECO:0000256" key="3">
    <source>
        <dbReference type="ARBA" id="ARBA00022543"/>
    </source>
</evidence>
<keyword evidence="7 11" id="KW-1133">Transmembrane helix</keyword>
<evidence type="ECO:0000256" key="8">
    <source>
        <dbReference type="ARBA" id="ARBA00022991"/>
    </source>
</evidence>
<dbReference type="STRING" id="660517.SAMN04487946_11374"/>
<keyword evidence="9 11" id="KW-0472">Membrane</keyword>
<feature type="transmembrane region" description="Helical" evidence="11">
    <location>
        <begin position="6"/>
        <end position="28"/>
    </location>
</feature>
<dbReference type="Proteomes" id="UP000199170">
    <property type="component" value="Unassembled WGS sequence"/>
</dbReference>
<keyword evidence="10" id="KW-0675">Receptor</keyword>
<feature type="transmembrane region" description="Helical" evidence="11">
    <location>
        <begin position="97"/>
        <end position="115"/>
    </location>
</feature>
<sequence length="231" mass="24842">MEFTMNLWLWIGAAGMTAGTLPTAYRLLTGGKYRTLTATLFGITGIAAVAYIIMGFGYGIVSIGSQEVEVVRYADWLLTTPLMVLYLGLLSRPGRAILQRLVAVDVVVILAGVAATAVPGIVQYVFFGIGMIAYLALVRLLVDTLPERATFTSPREESSFVTLRNLTVIVWTLYPVVWVLAPTGAGLLLPETQALVFTYLDIVSKVGFVLVALRGMTALTDAPSEMSVSAD</sequence>
<evidence type="ECO:0000256" key="11">
    <source>
        <dbReference type="SAM" id="Phobius"/>
    </source>
</evidence>
<dbReference type="AlphaFoldDB" id="A0A1H3JHV8"/>
<proteinExistence type="inferred from homology"/>
<dbReference type="InterPro" id="IPR018229">
    <property type="entry name" value="Rhodopsin_retinal_BS"/>
</dbReference>
<dbReference type="Gene3D" id="1.20.1070.10">
    <property type="entry name" value="Rhodopsin 7-helix transmembrane proteins"/>
    <property type="match status" value="1"/>
</dbReference>
<name>A0A1H3JHV8_9EURY</name>
<evidence type="ECO:0000313" key="13">
    <source>
        <dbReference type="Proteomes" id="UP000199170"/>
    </source>
</evidence>
<evidence type="ECO:0000256" key="4">
    <source>
        <dbReference type="ARBA" id="ARBA00022606"/>
    </source>
</evidence>
<keyword evidence="6" id="KW-0681">Retinal protein</keyword>
<evidence type="ECO:0000256" key="10">
    <source>
        <dbReference type="ARBA" id="ARBA00023170"/>
    </source>
</evidence>
<dbReference type="EMBL" id="FNPB01000013">
    <property type="protein sequence ID" value="SDY38814.1"/>
    <property type="molecule type" value="Genomic_DNA"/>
</dbReference>
<dbReference type="GO" id="GO:0005216">
    <property type="term" value="F:monoatomic ion channel activity"/>
    <property type="evidence" value="ECO:0007669"/>
    <property type="project" value="InterPro"/>
</dbReference>